<reference evidence="3" key="1">
    <citation type="journal article" date="2023" name="Plant J.">
        <title>Genome sequences and population genomics provide insights into the demographic history, inbreeding, and mutation load of two 'living fossil' tree species of Dipteronia.</title>
        <authorList>
            <person name="Feng Y."/>
            <person name="Comes H.P."/>
            <person name="Chen J."/>
            <person name="Zhu S."/>
            <person name="Lu R."/>
            <person name="Zhang X."/>
            <person name="Li P."/>
            <person name="Qiu J."/>
            <person name="Olsen K.M."/>
            <person name="Qiu Y."/>
        </authorList>
    </citation>
    <scope>NUCLEOTIDE SEQUENCE</scope>
    <source>
        <strain evidence="3">NBL</strain>
    </source>
</reference>
<protein>
    <recommendedName>
        <fullName evidence="2">RRM domain-containing protein</fullName>
    </recommendedName>
</protein>
<dbReference type="Gene3D" id="3.30.70.330">
    <property type="match status" value="1"/>
</dbReference>
<dbReference type="AlphaFoldDB" id="A0AAE0AKS5"/>
<evidence type="ECO:0000259" key="2">
    <source>
        <dbReference type="PROSITE" id="PS50102"/>
    </source>
</evidence>
<comment type="caution">
    <text evidence="3">The sequence shown here is derived from an EMBL/GenBank/DDBJ whole genome shotgun (WGS) entry which is preliminary data.</text>
</comment>
<keyword evidence="1" id="KW-0694">RNA-binding</keyword>
<evidence type="ECO:0000313" key="4">
    <source>
        <dbReference type="Proteomes" id="UP001281410"/>
    </source>
</evidence>
<name>A0AAE0AKS5_9ROSI</name>
<dbReference type="PANTHER" id="PTHR48034">
    <property type="entry name" value="TRANSFORMER-2 SEX-DETERMINING PROTEIN-RELATED"/>
    <property type="match status" value="1"/>
</dbReference>
<evidence type="ECO:0000256" key="1">
    <source>
        <dbReference type="PROSITE-ProRule" id="PRU00176"/>
    </source>
</evidence>
<dbReference type="InterPro" id="IPR012677">
    <property type="entry name" value="Nucleotide-bd_a/b_plait_sf"/>
</dbReference>
<evidence type="ECO:0000313" key="3">
    <source>
        <dbReference type="EMBL" id="KAK3219224.1"/>
    </source>
</evidence>
<dbReference type="Proteomes" id="UP001281410">
    <property type="component" value="Unassembled WGS sequence"/>
</dbReference>
<dbReference type="PROSITE" id="PS50102">
    <property type="entry name" value="RRM"/>
    <property type="match status" value="1"/>
</dbReference>
<sequence length="505" mass="57030">MRENSGERSSALHKGAKGKDFRDKLFSIFVDNLNPKIDQVCLWGIFKTFGKVRDVFLSAEKNTRRSRLAFVRFETLDEASKVAKTMNGMHVYSWPIITKMASYDWGNRSSLSAKQNYVHRAGKEPRGRDKVEQVKMVAKENRSFVKVVRGSQDGYFSGNAKEEEKTLMMTWDPCQVDQNWLNSCAVGVLKEFATVSSVNNRLKNKDFFKKLGWQIGEPLLVDEDTVTRGRLDKGRLLVLVPQFKSHTFHVKVKTGNQSFVVKMTEDEKPVVMDWLEKFLAFRRNQDQTSKECSMEKERIQIDNSMEVGVNTFSSNPVEMRCLNSKADMMAKGLRRLKVGKVGVKRGILAVNQGDIGYGARLLLGNGMVGKGKKKWVNKARKKPMTFVIQNGSLSLEKRKSFDKGFNRFSDDSTSSSEEVVSKIEKVFISEEDVSSDSLTTKDEMAQVTDTAEMKRAGISIGAQECLGEETSVFDRLALEDELVQATVTIERDFSNQTKAVGEADK</sequence>
<dbReference type="Pfam" id="PF00076">
    <property type="entry name" value="RRM_1"/>
    <property type="match status" value="1"/>
</dbReference>
<dbReference type="EMBL" id="JANJYJ010000004">
    <property type="protein sequence ID" value="KAK3219224.1"/>
    <property type="molecule type" value="Genomic_DNA"/>
</dbReference>
<dbReference type="SMART" id="SM00360">
    <property type="entry name" value="RRM"/>
    <property type="match status" value="1"/>
</dbReference>
<dbReference type="InterPro" id="IPR050441">
    <property type="entry name" value="RBM"/>
</dbReference>
<dbReference type="CDD" id="cd00590">
    <property type="entry name" value="RRM_SF"/>
    <property type="match status" value="1"/>
</dbReference>
<gene>
    <name evidence="3" type="ORF">Dsin_013194</name>
</gene>
<accession>A0AAE0AKS5</accession>
<dbReference type="SUPFAM" id="SSF54928">
    <property type="entry name" value="RNA-binding domain, RBD"/>
    <property type="match status" value="1"/>
</dbReference>
<feature type="domain" description="RRM" evidence="2">
    <location>
        <begin position="26"/>
        <end position="103"/>
    </location>
</feature>
<dbReference type="GO" id="GO:0003723">
    <property type="term" value="F:RNA binding"/>
    <property type="evidence" value="ECO:0007669"/>
    <property type="project" value="UniProtKB-UniRule"/>
</dbReference>
<keyword evidence="4" id="KW-1185">Reference proteome</keyword>
<dbReference type="InterPro" id="IPR000504">
    <property type="entry name" value="RRM_dom"/>
</dbReference>
<organism evidence="3 4">
    <name type="scientific">Dipteronia sinensis</name>
    <dbReference type="NCBI Taxonomy" id="43782"/>
    <lineage>
        <taxon>Eukaryota</taxon>
        <taxon>Viridiplantae</taxon>
        <taxon>Streptophyta</taxon>
        <taxon>Embryophyta</taxon>
        <taxon>Tracheophyta</taxon>
        <taxon>Spermatophyta</taxon>
        <taxon>Magnoliopsida</taxon>
        <taxon>eudicotyledons</taxon>
        <taxon>Gunneridae</taxon>
        <taxon>Pentapetalae</taxon>
        <taxon>rosids</taxon>
        <taxon>malvids</taxon>
        <taxon>Sapindales</taxon>
        <taxon>Sapindaceae</taxon>
        <taxon>Hippocastanoideae</taxon>
        <taxon>Acereae</taxon>
        <taxon>Dipteronia</taxon>
    </lineage>
</organism>
<proteinExistence type="predicted"/>
<dbReference type="InterPro" id="IPR035979">
    <property type="entry name" value="RBD_domain_sf"/>
</dbReference>